<name>A0A4S2F4K3_9ACTN</name>
<sequence length="333" mass="36955">MYLSRTSLIPVHSQNECAFILNESIGSTAAIAQLKTLPFYNSGIIPSAALAGVSHEHLSVELLISCKAHRRKLPHLVNHLWQSPLFPKALYRVNTTQTTEPLYVVSPELHFLLRCRETRAPAQALLLALQLCGTYELRPDIPEGFATRPVPLTCAQSLQNAVQWLPTGARGQKIARYAASLALDGSASPRESGFAAFAITSRRHGGAGLPAPRLNYEKSLSPLAKAHLPQRTSIRYDFYWPEKHLACEYDSSWWHSDPLRAGADDQRRLAARALNDDLIGVARQTLSTLPTATALFDQLAHLLQGRAPRPLSARSLACREELFRLCFGHHSFW</sequence>
<dbReference type="OrthoDB" id="3173058at2"/>
<dbReference type="AlphaFoldDB" id="A0A4S2F4K3"/>
<protein>
    <submittedName>
        <fullName evidence="1">Uncharacterized protein</fullName>
    </submittedName>
</protein>
<organism evidence="1 2">
    <name type="scientific">Muricaecibacterium torontonense</name>
    <dbReference type="NCBI Taxonomy" id="3032871"/>
    <lineage>
        <taxon>Bacteria</taxon>
        <taxon>Bacillati</taxon>
        <taxon>Actinomycetota</taxon>
        <taxon>Coriobacteriia</taxon>
        <taxon>Coriobacteriales</taxon>
        <taxon>Atopobiaceae</taxon>
        <taxon>Muricaecibacterium</taxon>
    </lineage>
</organism>
<dbReference type="Proteomes" id="UP000310263">
    <property type="component" value="Unassembled WGS sequence"/>
</dbReference>
<comment type="caution">
    <text evidence="1">The sequence shown here is derived from an EMBL/GenBank/DDBJ whole genome shotgun (WGS) entry which is preliminary data.</text>
</comment>
<gene>
    <name evidence="1" type="ORF">E5334_02225</name>
</gene>
<dbReference type="RefSeq" id="WP_136011964.1">
    <property type="nucleotide sequence ID" value="NZ_SRYE01000001.1"/>
</dbReference>
<accession>A0A4S2F4K3</accession>
<evidence type="ECO:0000313" key="2">
    <source>
        <dbReference type="Proteomes" id="UP000310263"/>
    </source>
</evidence>
<proteinExistence type="predicted"/>
<dbReference type="EMBL" id="SRYE01000001">
    <property type="protein sequence ID" value="TGY63337.1"/>
    <property type="molecule type" value="Genomic_DNA"/>
</dbReference>
<keyword evidence="2" id="KW-1185">Reference proteome</keyword>
<evidence type="ECO:0000313" key="1">
    <source>
        <dbReference type="EMBL" id="TGY63337.1"/>
    </source>
</evidence>
<reference evidence="1 2" key="1">
    <citation type="submission" date="2019-04" db="EMBL/GenBank/DDBJ databases">
        <title>Microbes associate with the intestines of laboratory mice.</title>
        <authorList>
            <person name="Navarre W."/>
            <person name="Wong E."/>
            <person name="Huang K."/>
            <person name="Tropini C."/>
            <person name="Ng K."/>
            <person name="Yu B."/>
        </authorList>
    </citation>
    <scope>NUCLEOTIDE SEQUENCE [LARGE SCALE GENOMIC DNA]</scope>
    <source>
        <strain evidence="1 2">NM07_P-09</strain>
    </source>
</reference>